<name>A0A284VR24_9EURY</name>
<dbReference type="InterPro" id="IPR007842">
    <property type="entry name" value="HEPN_dom"/>
</dbReference>
<evidence type="ECO:0000313" key="3">
    <source>
        <dbReference type="Proteomes" id="UP000218615"/>
    </source>
</evidence>
<organism evidence="2 3">
    <name type="scientific">Candidatus Methanoperedens nitratireducens</name>
    <dbReference type="NCBI Taxonomy" id="1392998"/>
    <lineage>
        <taxon>Archaea</taxon>
        <taxon>Methanobacteriati</taxon>
        <taxon>Methanobacteriota</taxon>
        <taxon>Stenosarchaea group</taxon>
        <taxon>Methanomicrobia</taxon>
        <taxon>Methanosarcinales</taxon>
        <taxon>ANME-2 cluster</taxon>
        <taxon>Candidatus Methanoperedentaceae</taxon>
        <taxon>Candidatus Methanoperedens</taxon>
    </lineage>
</organism>
<dbReference type="AlphaFoldDB" id="A0A284VR24"/>
<gene>
    <name evidence="2" type="ORF">MNV_50003</name>
</gene>
<dbReference type="EMBL" id="FZMP01000196">
    <property type="protein sequence ID" value="SNQ61744.1"/>
    <property type="molecule type" value="Genomic_DNA"/>
</dbReference>
<protein>
    <recommendedName>
        <fullName evidence="1">HEPN domain-containing protein</fullName>
    </recommendedName>
</protein>
<dbReference type="Pfam" id="PF05168">
    <property type="entry name" value="HEPN"/>
    <property type="match status" value="1"/>
</dbReference>
<dbReference type="SUPFAM" id="SSF81593">
    <property type="entry name" value="Nucleotidyltransferase substrate binding subunit/domain"/>
    <property type="match status" value="1"/>
</dbReference>
<evidence type="ECO:0000313" key="2">
    <source>
        <dbReference type="EMBL" id="SNQ61744.1"/>
    </source>
</evidence>
<dbReference type="OrthoDB" id="385889at2157"/>
<proteinExistence type="predicted"/>
<evidence type="ECO:0000259" key="1">
    <source>
        <dbReference type="Pfam" id="PF05168"/>
    </source>
</evidence>
<dbReference type="Gene3D" id="1.20.120.330">
    <property type="entry name" value="Nucleotidyltransferases domain 2"/>
    <property type="match status" value="1"/>
</dbReference>
<feature type="domain" description="HEPN" evidence="1">
    <location>
        <begin position="123"/>
        <end position="241"/>
    </location>
</feature>
<accession>A0A284VR24</accession>
<reference evidence="3" key="1">
    <citation type="submission" date="2017-06" db="EMBL/GenBank/DDBJ databases">
        <authorList>
            <person name="Cremers G."/>
        </authorList>
    </citation>
    <scope>NUCLEOTIDE SEQUENCE [LARGE SCALE GENOMIC DNA]</scope>
</reference>
<keyword evidence="3" id="KW-1185">Reference proteome</keyword>
<sequence>MINDLSEGIFQQTMDMWINPEIDKRKKENMLPSNFKLKAAQIIFSLDRGWNKVRLNDEVKAIAQCKMNIPKNKDEPCYEHEIEDIESIELTEQDPNCAHITLMLFKEKWYVAFDFRYNKKRIKEHIEASREFLDSAKDNLSKNRLRPFFENSFACAELAAKAILLQLPDKEILHGKDHDLKVMRFQNWATLGNVKFEYSTILNKLNSLRPSARYLCSTEFKKEDPMRIIETLNEMISFVENSLKLSG</sequence>
<dbReference type="Proteomes" id="UP000218615">
    <property type="component" value="Unassembled WGS sequence"/>
</dbReference>
<dbReference type="RefSeq" id="WP_096206392.1">
    <property type="nucleotide sequence ID" value="NZ_FZMP01000196.1"/>
</dbReference>